<evidence type="ECO:0000313" key="2">
    <source>
        <dbReference type="Proteomes" id="UP000821853"/>
    </source>
</evidence>
<name>A0A9J6G7M8_HAELO</name>
<dbReference type="VEuPathDB" id="VectorBase:HLOH_049360"/>
<accession>A0A9J6G7M8</accession>
<keyword evidence="2" id="KW-1185">Reference proteome</keyword>
<dbReference type="Proteomes" id="UP000821853">
    <property type="component" value="Chromosome 3"/>
</dbReference>
<sequence length="138" mass="15098">MDFDGALMKSGGFGRFQKMLALIFLTTATAHFSFNHMAQVFLLIVPEHYWCPVVTSNDGGAAVNSSLAGDLLDADGYFSNGSVIVSRQTCRLELGIGAVDLNGTTTEQCPEGWHYEYGDLYVTMSTEVRFIILEAVDE</sequence>
<dbReference type="AlphaFoldDB" id="A0A9J6G7M8"/>
<comment type="caution">
    <text evidence="1">The sequence shown here is derived from an EMBL/GenBank/DDBJ whole genome shotgun (WGS) entry which is preliminary data.</text>
</comment>
<dbReference type="EMBL" id="JABSTR010000005">
    <property type="protein sequence ID" value="KAH9370911.1"/>
    <property type="molecule type" value="Genomic_DNA"/>
</dbReference>
<protein>
    <submittedName>
        <fullName evidence="1">Uncharacterized protein</fullName>
    </submittedName>
</protein>
<dbReference type="OrthoDB" id="6480183at2759"/>
<evidence type="ECO:0000313" key="1">
    <source>
        <dbReference type="EMBL" id="KAH9370911.1"/>
    </source>
</evidence>
<organism evidence="1 2">
    <name type="scientific">Haemaphysalis longicornis</name>
    <name type="common">Bush tick</name>
    <dbReference type="NCBI Taxonomy" id="44386"/>
    <lineage>
        <taxon>Eukaryota</taxon>
        <taxon>Metazoa</taxon>
        <taxon>Ecdysozoa</taxon>
        <taxon>Arthropoda</taxon>
        <taxon>Chelicerata</taxon>
        <taxon>Arachnida</taxon>
        <taxon>Acari</taxon>
        <taxon>Parasitiformes</taxon>
        <taxon>Ixodida</taxon>
        <taxon>Ixodoidea</taxon>
        <taxon>Ixodidae</taxon>
        <taxon>Haemaphysalinae</taxon>
        <taxon>Haemaphysalis</taxon>
    </lineage>
</organism>
<proteinExistence type="predicted"/>
<gene>
    <name evidence="1" type="ORF">HPB48_019727</name>
</gene>
<reference evidence="1 2" key="1">
    <citation type="journal article" date="2020" name="Cell">
        <title>Large-Scale Comparative Analyses of Tick Genomes Elucidate Their Genetic Diversity and Vector Capacities.</title>
        <authorList>
            <consortium name="Tick Genome and Microbiome Consortium (TIGMIC)"/>
            <person name="Jia N."/>
            <person name="Wang J."/>
            <person name="Shi W."/>
            <person name="Du L."/>
            <person name="Sun Y."/>
            <person name="Zhan W."/>
            <person name="Jiang J.F."/>
            <person name="Wang Q."/>
            <person name="Zhang B."/>
            <person name="Ji P."/>
            <person name="Bell-Sakyi L."/>
            <person name="Cui X.M."/>
            <person name="Yuan T.T."/>
            <person name="Jiang B.G."/>
            <person name="Yang W.F."/>
            <person name="Lam T.T."/>
            <person name="Chang Q.C."/>
            <person name="Ding S.J."/>
            <person name="Wang X.J."/>
            <person name="Zhu J.G."/>
            <person name="Ruan X.D."/>
            <person name="Zhao L."/>
            <person name="Wei J.T."/>
            <person name="Ye R.Z."/>
            <person name="Que T.C."/>
            <person name="Du C.H."/>
            <person name="Zhou Y.H."/>
            <person name="Cheng J.X."/>
            <person name="Dai P.F."/>
            <person name="Guo W.B."/>
            <person name="Han X.H."/>
            <person name="Huang E.J."/>
            <person name="Li L.F."/>
            <person name="Wei W."/>
            <person name="Gao Y.C."/>
            <person name="Liu J.Z."/>
            <person name="Shao H.Z."/>
            <person name="Wang X."/>
            <person name="Wang C.C."/>
            <person name="Yang T.C."/>
            <person name="Huo Q.B."/>
            <person name="Li W."/>
            <person name="Chen H.Y."/>
            <person name="Chen S.E."/>
            <person name="Zhou L.G."/>
            <person name="Ni X.B."/>
            <person name="Tian J.H."/>
            <person name="Sheng Y."/>
            <person name="Liu T."/>
            <person name="Pan Y.S."/>
            <person name="Xia L.Y."/>
            <person name="Li J."/>
            <person name="Zhao F."/>
            <person name="Cao W.C."/>
        </authorList>
    </citation>
    <scope>NUCLEOTIDE SEQUENCE [LARGE SCALE GENOMIC DNA]</scope>
    <source>
        <strain evidence="1">HaeL-2018</strain>
    </source>
</reference>